<dbReference type="EMBL" id="LN829119">
    <property type="protein sequence ID" value="CPR22078.1"/>
    <property type="molecule type" value="Genomic_DNA"/>
</dbReference>
<comment type="subcellular location">
    <subcellularLocation>
        <location evidence="1">Membrane</location>
        <topology evidence="1">Multi-pass membrane protein</topology>
    </subcellularLocation>
</comment>
<evidence type="ECO:0000313" key="9">
    <source>
        <dbReference type="Proteomes" id="UP000033187"/>
    </source>
</evidence>
<feature type="transmembrane region" description="Helical" evidence="6">
    <location>
        <begin position="193"/>
        <end position="211"/>
    </location>
</feature>
<keyword evidence="4 6" id="KW-1133">Transmembrane helix</keyword>
<dbReference type="InterPro" id="IPR000620">
    <property type="entry name" value="EamA_dom"/>
</dbReference>
<feature type="transmembrane region" description="Helical" evidence="6">
    <location>
        <begin position="318"/>
        <end position="337"/>
    </location>
</feature>
<keyword evidence="3 6" id="KW-0812">Transmembrane</keyword>
<dbReference type="PANTHER" id="PTHR32322:SF2">
    <property type="entry name" value="EAMA DOMAIN-CONTAINING PROTEIN"/>
    <property type="match status" value="1"/>
</dbReference>
<feature type="transmembrane region" description="Helical" evidence="6">
    <location>
        <begin position="139"/>
        <end position="160"/>
    </location>
</feature>
<gene>
    <name evidence="8" type="ORF">YBN1229_v1_3511</name>
</gene>
<feature type="domain" description="EamA" evidence="7">
    <location>
        <begin position="78"/>
        <end position="209"/>
    </location>
</feature>
<feature type="transmembrane region" description="Helical" evidence="6">
    <location>
        <begin position="284"/>
        <end position="306"/>
    </location>
</feature>
<reference evidence="9" key="1">
    <citation type="submission" date="2015-02" db="EMBL/GenBank/DDBJ databases">
        <authorList>
            <person name="Chooi Y.-H."/>
        </authorList>
    </citation>
    <scope>NUCLEOTIDE SEQUENCE [LARGE SCALE GENOMIC DNA]</scope>
    <source>
        <strain evidence="9">strain Y</strain>
    </source>
</reference>
<dbReference type="Pfam" id="PF00892">
    <property type="entry name" value="EamA"/>
    <property type="match status" value="2"/>
</dbReference>
<evidence type="ECO:0000256" key="1">
    <source>
        <dbReference type="ARBA" id="ARBA00004141"/>
    </source>
</evidence>
<evidence type="ECO:0000256" key="2">
    <source>
        <dbReference type="ARBA" id="ARBA00007362"/>
    </source>
</evidence>
<keyword evidence="9" id="KW-1185">Reference proteome</keyword>
<feature type="transmembrane region" description="Helical" evidence="6">
    <location>
        <begin position="109"/>
        <end position="127"/>
    </location>
</feature>
<protein>
    <submittedName>
        <fullName evidence="8">Drug/metabolite transporter (DMT) permease superfamily protein</fullName>
    </submittedName>
</protein>
<dbReference type="SUPFAM" id="SSF103481">
    <property type="entry name" value="Multidrug resistance efflux transporter EmrE"/>
    <property type="match status" value="2"/>
</dbReference>
<dbReference type="GO" id="GO:0016020">
    <property type="term" value="C:membrane"/>
    <property type="evidence" value="ECO:0007669"/>
    <property type="project" value="UniProtKB-SubCell"/>
</dbReference>
<keyword evidence="5 6" id="KW-0472">Membrane</keyword>
<accession>A0A0D6JJE1</accession>
<evidence type="ECO:0000259" key="7">
    <source>
        <dbReference type="Pfam" id="PF00892"/>
    </source>
</evidence>
<feature type="transmembrane region" description="Helical" evidence="6">
    <location>
        <begin position="343"/>
        <end position="361"/>
    </location>
</feature>
<sequence>MIEFSAEFSRCELPHGCLSVRRIFERASDLTLGAQIHHAPPPILWLIAMSYPEPAGPPARKFYDVVKFAISRVWHSPYILLALAVLFWSGNFIVGRATTGIVPPIALAFWRWTLGLILVVAVGAPQIRRDWPMLKKHWPILLLLGGFGIAAFNTLVYVGLQTTTAVNALLLQSAMPVIILAAVFLLYGERASVRQALGVLISICGVAVIAARGDWGALAALSLNSGDVWVLAAVAAYAMYSALLRKRPAVHPLSFLAATFAIGAAMLLPLYVYEHLTVARVEPVWAASLAVAYVAVFPGFLSYLFFNRGVELAGANMAGHFVHLMPIFGSGLAILLLGERFASFHLVGATLIGIGLGLATIRRS</sequence>
<dbReference type="KEGG" id="fiy:BN1229_v1_3511"/>
<dbReference type="InterPro" id="IPR037185">
    <property type="entry name" value="EmrE-like"/>
</dbReference>
<dbReference type="InterPro" id="IPR050638">
    <property type="entry name" value="AA-Vitamin_Transporters"/>
</dbReference>
<dbReference type="KEGG" id="fil:BN1229_v1_2402"/>
<dbReference type="PANTHER" id="PTHR32322">
    <property type="entry name" value="INNER MEMBRANE TRANSPORTER"/>
    <property type="match status" value="1"/>
</dbReference>
<evidence type="ECO:0000313" key="8">
    <source>
        <dbReference type="EMBL" id="CPR22078.1"/>
    </source>
</evidence>
<feature type="transmembrane region" description="Helical" evidence="6">
    <location>
        <begin position="78"/>
        <end position="97"/>
    </location>
</feature>
<evidence type="ECO:0000256" key="6">
    <source>
        <dbReference type="SAM" id="Phobius"/>
    </source>
</evidence>
<name>A0A0D6JJE1_9HYPH</name>
<evidence type="ECO:0000256" key="5">
    <source>
        <dbReference type="ARBA" id="ARBA00023136"/>
    </source>
</evidence>
<feature type="domain" description="EamA" evidence="7">
    <location>
        <begin position="225"/>
        <end position="359"/>
    </location>
</feature>
<evidence type="ECO:0000256" key="3">
    <source>
        <dbReference type="ARBA" id="ARBA00022692"/>
    </source>
</evidence>
<feature type="transmembrane region" description="Helical" evidence="6">
    <location>
        <begin position="252"/>
        <end position="272"/>
    </location>
</feature>
<dbReference type="AlphaFoldDB" id="A0A0D6JJE1"/>
<evidence type="ECO:0000256" key="4">
    <source>
        <dbReference type="ARBA" id="ARBA00022989"/>
    </source>
</evidence>
<dbReference type="RefSeq" id="WP_197540858.1">
    <property type="nucleotide sequence ID" value="NZ_LN829118.1"/>
</dbReference>
<feature type="transmembrane region" description="Helical" evidence="6">
    <location>
        <begin position="166"/>
        <end position="186"/>
    </location>
</feature>
<comment type="similarity">
    <text evidence="2">Belongs to the EamA transporter family.</text>
</comment>
<feature type="transmembrane region" description="Helical" evidence="6">
    <location>
        <begin position="217"/>
        <end position="240"/>
    </location>
</feature>
<organism evidence="8 9">
    <name type="scientific">Candidatus Filomicrobium marinum</name>
    <dbReference type="NCBI Taxonomy" id="1608628"/>
    <lineage>
        <taxon>Bacteria</taxon>
        <taxon>Pseudomonadati</taxon>
        <taxon>Pseudomonadota</taxon>
        <taxon>Alphaproteobacteria</taxon>
        <taxon>Hyphomicrobiales</taxon>
        <taxon>Hyphomicrobiaceae</taxon>
        <taxon>Filomicrobium</taxon>
    </lineage>
</organism>
<proteinExistence type="inferred from homology"/>
<dbReference type="Proteomes" id="UP000033187">
    <property type="component" value="Chromosome 1"/>
</dbReference>